<evidence type="ECO:0000256" key="1">
    <source>
        <dbReference type="SAM" id="Phobius"/>
    </source>
</evidence>
<accession>B4JW65</accession>
<dbReference type="eggNOG" id="ENOG502TGP3">
    <property type="taxonomic scope" value="Eukaryota"/>
</dbReference>
<organism evidence="4">
    <name type="scientific">Drosophila grimshawi</name>
    <name type="common">Hawaiian fruit fly</name>
    <name type="synonym">Idiomyia grimshawi</name>
    <dbReference type="NCBI Taxonomy" id="7222"/>
    <lineage>
        <taxon>Eukaryota</taxon>
        <taxon>Metazoa</taxon>
        <taxon>Ecdysozoa</taxon>
        <taxon>Arthropoda</taxon>
        <taxon>Hexapoda</taxon>
        <taxon>Insecta</taxon>
        <taxon>Pterygota</taxon>
        <taxon>Neoptera</taxon>
        <taxon>Endopterygota</taxon>
        <taxon>Diptera</taxon>
        <taxon>Brachycera</taxon>
        <taxon>Muscomorpha</taxon>
        <taxon>Ephydroidea</taxon>
        <taxon>Drosophilidae</taxon>
        <taxon>Drosophila</taxon>
        <taxon>Hawaiian Drosophila</taxon>
    </lineage>
</organism>
<gene>
    <name evidence="3" type="primary">Dgri\GH22797</name>
    <name evidence="3" type="ORF">Dgri_GH22797</name>
</gene>
<proteinExistence type="predicted"/>
<keyword evidence="1" id="KW-1133">Transmembrane helix</keyword>
<dbReference type="HOGENOM" id="CLU_1162206_0_0_1"/>
<name>B4JW65_DROGR</name>
<keyword evidence="1" id="KW-0812">Transmembrane</keyword>
<evidence type="ECO:0000256" key="2">
    <source>
        <dbReference type="SAM" id="SignalP"/>
    </source>
</evidence>
<feature type="transmembrane region" description="Helical" evidence="1">
    <location>
        <begin position="120"/>
        <end position="138"/>
    </location>
</feature>
<dbReference type="OrthoDB" id="7866269at2759"/>
<dbReference type="InParanoid" id="B4JW65"/>
<evidence type="ECO:0000313" key="4">
    <source>
        <dbReference type="Proteomes" id="UP000001070"/>
    </source>
</evidence>
<sequence length="239" mass="26148">MKYGLVLSVLLLILFSSLIGGQYNYASSLTGTGISSNTPRICVLSNCNYYGTTSVCGRLGSSNLCKRFRNNCLMRYETCVNRITYTAVSMSFCSNIAVGSRRQCSGSSSSSSSIFDTSCSMKTALIITFILGLILLAISSDTKVEAGRVERCQRRVRANCRNSGRRCIRHGRSNLCELRSNNCQIRLANCRSSTRGIYERVTMRLCAGIQVNDKQPCGSNGSSNSNNSNNEGTPIYYAL</sequence>
<dbReference type="AlphaFoldDB" id="B4JW65"/>
<feature type="signal peptide" evidence="2">
    <location>
        <begin position="1"/>
        <end position="21"/>
    </location>
</feature>
<dbReference type="EMBL" id="CH916375">
    <property type="protein sequence ID" value="EDV98203.1"/>
    <property type="molecule type" value="Genomic_DNA"/>
</dbReference>
<protein>
    <submittedName>
        <fullName evidence="3">GH22797</fullName>
    </submittedName>
</protein>
<evidence type="ECO:0000313" key="3">
    <source>
        <dbReference type="EMBL" id="EDV98203.1"/>
    </source>
</evidence>
<feature type="chain" id="PRO_5002810043" evidence="2">
    <location>
        <begin position="22"/>
        <end position="239"/>
    </location>
</feature>
<keyword evidence="2" id="KW-0732">Signal</keyword>
<keyword evidence="1" id="KW-0472">Membrane</keyword>
<dbReference type="Proteomes" id="UP000001070">
    <property type="component" value="Unassembled WGS sequence"/>
</dbReference>
<reference evidence="3 4" key="1">
    <citation type="journal article" date="2007" name="Nature">
        <title>Evolution of genes and genomes on the Drosophila phylogeny.</title>
        <authorList>
            <consortium name="Drosophila 12 Genomes Consortium"/>
            <person name="Clark A.G."/>
            <person name="Eisen M.B."/>
            <person name="Smith D.R."/>
            <person name="Bergman C.M."/>
            <person name="Oliver B."/>
            <person name="Markow T.A."/>
            <person name="Kaufman T.C."/>
            <person name="Kellis M."/>
            <person name="Gelbart W."/>
            <person name="Iyer V.N."/>
            <person name="Pollard D.A."/>
            <person name="Sackton T.B."/>
            <person name="Larracuente A.M."/>
            <person name="Singh N.D."/>
            <person name="Abad J.P."/>
            <person name="Abt D.N."/>
            <person name="Adryan B."/>
            <person name="Aguade M."/>
            <person name="Akashi H."/>
            <person name="Anderson W.W."/>
            <person name="Aquadro C.F."/>
            <person name="Ardell D.H."/>
            <person name="Arguello R."/>
            <person name="Artieri C.G."/>
            <person name="Barbash D.A."/>
            <person name="Barker D."/>
            <person name="Barsanti P."/>
            <person name="Batterham P."/>
            <person name="Batzoglou S."/>
            <person name="Begun D."/>
            <person name="Bhutkar A."/>
            <person name="Blanco E."/>
            <person name="Bosak S.A."/>
            <person name="Bradley R.K."/>
            <person name="Brand A.D."/>
            <person name="Brent M.R."/>
            <person name="Brooks A.N."/>
            <person name="Brown R.H."/>
            <person name="Butlin R.K."/>
            <person name="Caggese C."/>
            <person name="Calvi B.R."/>
            <person name="Bernardo de Carvalho A."/>
            <person name="Caspi A."/>
            <person name="Castrezana S."/>
            <person name="Celniker S.E."/>
            <person name="Chang J.L."/>
            <person name="Chapple C."/>
            <person name="Chatterji S."/>
            <person name="Chinwalla A."/>
            <person name="Civetta A."/>
            <person name="Clifton S.W."/>
            <person name="Comeron J.M."/>
            <person name="Costello J.C."/>
            <person name="Coyne J.A."/>
            <person name="Daub J."/>
            <person name="David R.G."/>
            <person name="Delcher A.L."/>
            <person name="Delehaunty K."/>
            <person name="Do C.B."/>
            <person name="Ebling H."/>
            <person name="Edwards K."/>
            <person name="Eickbush T."/>
            <person name="Evans J.D."/>
            <person name="Filipski A."/>
            <person name="Findeiss S."/>
            <person name="Freyhult E."/>
            <person name="Fulton L."/>
            <person name="Fulton R."/>
            <person name="Garcia A.C."/>
            <person name="Gardiner A."/>
            <person name="Garfield D.A."/>
            <person name="Garvin B.E."/>
            <person name="Gibson G."/>
            <person name="Gilbert D."/>
            <person name="Gnerre S."/>
            <person name="Godfrey J."/>
            <person name="Good R."/>
            <person name="Gotea V."/>
            <person name="Gravely B."/>
            <person name="Greenberg A.J."/>
            <person name="Griffiths-Jones S."/>
            <person name="Gross S."/>
            <person name="Guigo R."/>
            <person name="Gustafson E.A."/>
            <person name="Haerty W."/>
            <person name="Hahn M.W."/>
            <person name="Halligan D.L."/>
            <person name="Halpern A.L."/>
            <person name="Halter G.M."/>
            <person name="Han M.V."/>
            <person name="Heger A."/>
            <person name="Hillier L."/>
            <person name="Hinrichs A.S."/>
            <person name="Holmes I."/>
            <person name="Hoskins R.A."/>
            <person name="Hubisz M.J."/>
            <person name="Hultmark D."/>
            <person name="Huntley M.A."/>
            <person name="Jaffe D.B."/>
            <person name="Jagadeeshan S."/>
            <person name="Jeck W.R."/>
            <person name="Johnson J."/>
            <person name="Jones C.D."/>
            <person name="Jordan W.C."/>
            <person name="Karpen G.H."/>
            <person name="Kataoka E."/>
            <person name="Keightley P.D."/>
            <person name="Kheradpour P."/>
            <person name="Kirkness E.F."/>
            <person name="Koerich L.B."/>
            <person name="Kristiansen K."/>
            <person name="Kudrna D."/>
            <person name="Kulathinal R.J."/>
            <person name="Kumar S."/>
            <person name="Kwok R."/>
            <person name="Lander E."/>
            <person name="Langley C.H."/>
            <person name="Lapoint R."/>
            <person name="Lazzaro B.P."/>
            <person name="Lee S.J."/>
            <person name="Levesque L."/>
            <person name="Li R."/>
            <person name="Lin C.F."/>
            <person name="Lin M.F."/>
            <person name="Lindblad-Toh K."/>
            <person name="Llopart A."/>
            <person name="Long M."/>
            <person name="Low L."/>
            <person name="Lozovsky E."/>
            <person name="Lu J."/>
            <person name="Luo M."/>
            <person name="Machado C.A."/>
            <person name="Makalowski W."/>
            <person name="Marzo M."/>
            <person name="Matsuda M."/>
            <person name="Matzkin L."/>
            <person name="McAllister B."/>
            <person name="McBride C.S."/>
            <person name="McKernan B."/>
            <person name="McKernan K."/>
            <person name="Mendez-Lago M."/>
            <person name="Minx P."/>
            <person name="Mollenhauer M.U."/>
            <person name="Montooth K."/>
            <person name="Mount S.M."/>
            <person name="Mu X."/>
            <person name="Myers E."/>
            <person name="Negre B."/>
            <person name="Newfeld S."/>
            <person name="Nielsen R."/>
            <person name="Noor M.A."/>
            <person name="O'Grady P."/>
            <person name="Pachter L."/>
            <person name="Papaceit M."/>
            <person name="Parisi M.J."/>
            <person name="Parisi M."/>
            <person name="Parts L."/>
            <person name="Pedersen J.S."/>
            <person name="Pesole G."/>
            <person name="Phillippy A.M."/>
            <person name="Ponting C.P."/>
            <person name="Pop M."/>
            <person name="Porcelli D."/>
            <person name="Powell J.R."/>
            <person name="Prohaska S."/>
            <person name="Pruitt K."/>
            <person name="Puig M."/>
            <person name="Quesneville H."/>
            <person name="Ram K.R."/>
            <person name="Rand D."/>
            <person name="Rasmussen M.D."/>
            <person name="Reed L.K."/>
            <person name="Reenan R."/>
            <person name="Reily A."/>
            <person name="Remington K.A."/>
            <person name="Rieger T.T."/>
            <person name="Ritchie M.G."/>
            <person name="Robin C."/>
            <person name="Rogers Y.H."/>
            <person name="Rohde C."/>
            <person name="Rozas J."/>
            <person name="Rubenfield M.J."/>
            <person name="Ruiz A."/>
            <person name="Russo S."/>
            <person name="Salzberg S.L."/>
            <person name="Sanchez-Gracia A."/>
            <person name="Saranga D.J."/>
            <person name="Sato H."/>
            <person name="Schaeffer S.W."/>
            <person name="Schatz M.C."/>
            <person name="Schlenke T."/>
            <person name="Schwartz R."/>
            <person name="Segarra C."/>
            <person name="Singh R.S."/>
            <person name="Sirot L."/>
            <person name="Sirota M."/>
            <person name="Sisneros N.B."/>
            <person name="Smith C.D."/>
            <person name="Smith T.F."/>
            <person name="Spieth J."/>
            <person name="Stage D.E."/>
            <person name="Stark A."/>
            <person name="Stephan W."/>
            <person name="Strausberg R.L."/>
            <person name="Strempel S."/>
            <person name="Sturgill D."/>
            <person name="Sutton G."/>
            <person name="Sutton G.G."/>
            <person name="Tao W."/>
            <person name="Teichmann S."/>
            <person name="Tobari Y.N."/>
            <person name="Tomimura Y."/>
            <person name="Tsolas J.M."/>
            <person name="Valente V.L."/>
            <person name="Venter E."/>
            <person name="Venter J.C."/>
            <person name="Vicario S."/>
            <person name="Vieira F.G."/>
            <person name="Vilella A.J."/>
            <person name="Villasante A."/>
            <person name="Walenz B."/>
            <person name="Wang J."/>
            <person name="Wasserman M."/>
            <person name="Watts T."/>
            <person name="Wilson D."/>
            <person name="Wilson R.K."/>
            <person name="Wing R.A."/>
            <person name="Wolfner M.F."/>
            <person name="Wong A."/>
            <person name="Wong G.K."/>
            <person name="Wu C.I."/>
            <person name="Wu G."/>
            <person name="Yamamoto D."/>
            <person name="Yang H.P."/>
            <person name="Yang S.P."/>
            <person name="Yorke J.A."/>
            <person name="Yoshida K."/>
            <person name="Zdobnov E."/>
            <person name="Zhang P."/>
            <person name="Zhang Y."/>
            <person name="Zimin A.V."/>
            <person name="Baldwin J."/>
            <person name="Abdouelleil A."/>
            <person name="Abdulkadir J."/>
            <person name="Abebe A."/>
            <person name="Abera B."/>
            <person name="Abreu J."/>
            <person name="Acer S.C."/>
            <person name="Aftuck L."/>
            <person name="Alexander A."/>
            <person name="An P."/>
            <person name="Anderson E."/>
            <person name="Anderson S."/>
            <person name="Arachi H."/>
            <person name="Azer M."/>
            <person name="Bachantsang P."/>
            <person name="Barry A."/>
            <person name="Bayul T."/>
            <person name="Berlin A."/>
            <person name="Bessette D."/>
            <person name="Bloom T."/>
            <person name="Blye J."/>
            <person name="Boguslavskiy L."/>
            <person name="Bonnet C."/>
            <person name="Boukhgalter B."/>
            <person name="Bourzgui I."/>
            <person name="Brown A."/>
            <person name="Cahill P."/>
            <person name="Channer S."/>
            <person name="Cheshatsang Y."/>
            <person name="Chuda L."/>
            <person name="Citroen M."/>
            <person name="Collymore A."/>
            <person name="Cooke P."/>
            <person name="Costello M."/>
            <person name="D'Aco K."/>
            <person name="Daza R."/>
            <person name="De Haan G."/>
            <person name="DeGray S."/>
            <person name="DeMaso C."/>
            <person name="Dhargay N."/>
            <person name="Dooley K."/>
            <person name="Dooley E."/>
            <person name="Doricent M."/>
            <person name="Dorje P."/>
            <person name="Dorjee K."/>
            <person name="Dupes A."/>
            <person name="Elong R."/>
            <person name="Falk J."/>
            <person name="Farina A."/>
            <person name="Faro S."/>
            <person name="Ferguson D."/>
            <person name="Fisher S."/>
            <person name="Foley C.D."/>
            <person name="Franke A."/>
            <person name="Friedrich D."/>
            <person name="Gadbois L."/>
            <person name="Gearin G."/>
            <person name="Gearin C.R."/>
            <person name="Giannoukos G."/>
            <person name="Goode T."/>
            <person name="Graham J."/>
            <person name="Grandbois E."/>
            <person name="Grewal S."/>
            <person name="Gyaltsen K."/>
            <person name="Hafez N."/>
            <person name="Hagos B."/>
            <person name="Hall J."/>
            <person name="Henson C."/>
            <person name="Hollinger A."/>
            <person name="Honan T."/>
            <person name="Huard M.D."/>
            <person name="Hughes L."/>
            <person name="Hurhula B."/>
            <person name="Husby M.E."/>
            <person name="Kamat A."/>
            <person name="Kanga B."/>
            <person name="Kashin S."/>
            <person name="Khazanovich D."/>
            <person name="Kisner P."/>
            <person name="Lance K."/>
            <person name="Lara M."/>
            <person name="Lee W."/>
            <person name="Lennon N."/>
            <person name="Letendre F."/>
            <person name="LeVine R."/>
            <person name="Lipovsky A."/>
            <person name="Liu X."/>
            <person name="Liu J."/>
            <person name="Liu S."/>
            <person name="Lokyitsang T."/>
            <person name="Lokyitsang Y."/>
            <person name="Lubonja R."/>
            <person name="Lui A."/>
            <person name="MacDonald P."/>
            <person name="Magnisalis V."/>
            <person name="Maru K."/>
            <person name="Matthews C."/>
            <person name="McCusker W."/>
            <person name="McDonough S."/>
            <person name="Mehta T."/>
            <person name="Meldrim J."/>
            <person name="Meneus L."/>
            <person name="Mihai O."/>
            <person name="Mihalev A."/>
            <person name="Mihova T."/>
            <person name="Mittelman R."/>
            <person name="Mlenga V."/>
            <person name="Montmayeur A."/>
            <person name="Mulrain L."/>
            <person name="Navidi A."/>
            <person name="Naylor J."/>
            <person name="Negash T."/>
            <person name="Nguyen T."/>
            <person name="Nguyen N."/>
            <person name="Nicol R."/>
            <person name="Norbu C."/>
            <person name="Norbu N."/>
            <person name="Novod N."/>
            <person name="O'Neill B."/>
            <person name="Osman S."/>
            <person name="Markiewicz E."/>
            <person name="Oyono O.L."/>
            <person name="Patti C."/>
            <person name="Phunkhang P."/>
            <person name="Pierre F."/>
            <person name="Priest M."/>
            <person name="Raghuraman S."/>
            <person name="Rege F."/>
            <person name="Reyes R."/>
            <person name="Rise C."/>
            <person name="Rogov P."/>
            <person name="Ross K."/>
            <person name="Ryan E."/>
            <person name="Settipalli S."/>
            <person name="Shea T."/>
            <person name="Sherpa N."/>
            <person name="Shi L."/>
            <person name="Shih D."/>
            <person name="Sparrow T."/>
            <person name="Spaulding J."/>
            <person name="Stalker J."/>
            <person name="Stange-Thomann N."/>
            <person name="Stavropoulos S."/>
            <person name="Stone C."/>
            <person name="Strader C."/>
            <person name="Tesfaye S."/>
            <person name="Thomson T."/>
            <person name="Thoulutsang Y."/>
            <person name="Thoulutsang D."/>
            <person name="Topham K."/>
            <person name="Topping I."/>
            <person name="Tsamla T."/>
            <person name="Vassiliev H."/>
            <person name="Vo A."/>
            <person name="Wangchuk T."/>
            <person name="Wangdi T."/>
            <person name="Weiand M."/>
            <person name="Wilkinson J."/>
            <person name="Wilson A."/>
            <person name="Yadav S."/>
            <person name="Young G."/>
            <person name="Yu Q."/>
            <person name="Zembek L."/>
            <person name="Zhong D."/>
            <person name="Zimmer A."/>
            <person name="Zwirko Z."/>
            <person name="Jaffe D.B."/>
            <person name="Alvarez P."/>
            <person name="Brockman W."/>
            <person name="Butler J."/>
            <person name="Chin C."/>
            <person name="Gnerre S."/>
            <person name="Grabherr M."/>
            <person name="Kleber M."/>
            <person name="Mauceli E."/>
            <person name="MacCallum I."/>
        </authorList>
    </citation>
    <scope>NUCLEOTIDE SEQUENCE [LARGE SCALE GENOMIC DNA]</scope>
    <source>
        <strain evidence="4">Tucson 15287-2541.00</strain>
    </source>
</reference>
<keyword evidence="4" id="KW-1185">Reference proteome</keyword>